<comment type="caution">
    <text evidence="1">The sequence shown here is derived from an EMBL/GenBank/DDBJ whole genome shotgun (WGS) entry which is preliminary data.</text>
</comment>
<name>A0AAE3KBB0_9GAMM</name>
<dbReference type="EMBL" id="JALJXV010000003">
    <property type="protein sequence ID" value="MCP1674451.1"/>
    <property type="molecule type" value="Genomic_DNA"/>
</dbReference>
<proteinExistence type="predicted"/>
<organism evidence="1 2">
    <name type="scientific">Natronocella acetinitrilica</name>
    <dbReference type="NCBI Taxonomy" id="414046"/>
    <lineage>
        <taxon>Bacteria</taxon>
        <taxon>Pseudomonadati</taxon>
        <taxon>Pseudomonadota</taxon>
        <taxon>Gammaproteobacteria</taxon>
        <taxon>Chromatiales</taxon>
        <taxon>Ectothiorhodospiraceae</taxon>
        <taxon>Natronocella</taxon>
    </lineage>
</organism>
<protein>
    <submittedName>
        <fullName evidence="1">Uncharacterized protein</fullName>
    </submittedName>
</protein>
<reference evidence="1" key="1">
    <citation type="submission" date="2022-03" db="EMBL/GenBank/DDBJ databases">
        <title>Genomic Encyclopedia of Type Strains, Phase III (KMG-III): the genomes of soil and plant-associated and newly described type strains.</title>
        <authorList>
            <person name="Whitman W."/>
        </authorList>
    </citation>
    <scope>NUCLEOTIDE SEQUENCE</scope>
    <source>
        <strain evidence="1">ANL 6-2</strain>
    </source>
</reference>
<gene>
    <name evidence="1" type="ORF">J2T57_001553</name>
</gene>
<keyword evidence="2" id="KW-1185">Reference proteome</keyword>
<evidence type="ECO:0000313" key="1">
    <source>
        <dbReference type="EMBL" id="MCP1674451.1"/>
    </source>
</evidence>
<sequence>MTGGQTGALAALMHVMDALDGARLSLTREKRTQAEIGDLLERAGLAARREVVLDAVSVIDFLVGDECEAGVGIEVKLRAPRMAIYRQLERYAASPAIGGLLLVSNTAISLPGTIGGKPARVLSLGAGWL</sequence>
<evidence type="ECO:0000313" key="2">
    <source>
        <dbReference type="Proteomes" id="UP001205843"/>
    </source>
</evidence>
<accession>A0AAE3KBB0</accession>
<dbReference type="AlphaFoldDB" id="A0AAE3KBB0"/>
<dbReference type="Proteomes" id="UP001205843">
    <property type="component" value="Unassembled WGS sequence"/>
</dbReference>